<keyword evidence="2" id="KW-1185">Reference proteome</keyword>
<accession>A0A481V6A9</accession>
<reference evidence="1" key="1">
    <citation type="journal article" date="2019" name="mSystems">
        <title>Mobilizing temperate bacteriophage communities and resolving individual phage genomes from cystic fibrosis and bronchiectasis Pseudomonas aeruginosa isolates.</title>
        <authorList>
            <person name="Tariq M.A."/>
            <person name="Everest F.L.C."/>
            <person name="Cowley L.A."/>
            <person name="Wright R."/>
            <person name="Holt G.S."/>
            <person name="Ingram H."/>
            <person name="Duignan L.A.M."/>
            <person name="Lanyon C.V."/>
            <person name="Perry A."/>
            <person name="Perry J.D."/>
            <person name="Bourke S."/>
            <person name="Brockhurst M.A."/>
            <person name="Bridge S.H."/>
            <person name="Soyza A.D."/>
            <person name="Smith D.L."/>
        </authorList>
    </citation>
    <scope>NUCLEOTIDE SEQUENCE [LARGE SCALE GENOMIC DNA]</scope>
</reference>
<dbReference type="Proteomes" id="UP000294420">
    <property type="component" value="Segment"/>
</dbReference>
<dbReference type="EMBL" id="MK511066">
    <property type="protein sequence ID" value="QBI84139.1"/>
    <property type="molecule type" value="Genomic_DNA"/>
</dbReference>
<dbReference type="KEGG" id="vg:65119540"/>
<dbReference type="RefSeq" id="YP_010101765.1">
    <property type="nucleotide sequence ID" value="NC_055793.1"/>
</dbReference>
<sequence>MAGQGMDEEFRCEIFKNAKQLHGVFYLGRYGYVVEEVLEMERFLHALASEKRERNVLSLLHHDPNASFYDNETVEGLSADGPDGVCLNRVAADHLFQFHLFGAAGQMVPFADVPLKSCGDFAGTP</sequence>
<proteinExistence type="predicted"/>
<name>A0A481V6A9_9CAUD</name>
<dbReference type="GeneID" id="65119540"/>
<evidence type="ECO:0000313" key="2">
    <source>
        <dbReference type="Proteomes" id="UP000294420"/>
    </source>
</evidence>
<organism evidence="1 2">
    <name type="scientific">Pseudomonas phage vB_Pae_BR319a</name>
    <dbReference type="NCBI Taxonomy" id="2563525"/>
    <lineage>
        <taxon>Viruses</taxon>
        <taxon>Duplodnaviria</taxon>
        <taxon>Heunggongvirae</taxon>
        <taxon>Uroviricota</taxon>
        <taxon>Caudoviricetes</taxon>
        <taxon>Peduoviridae</taxon>
        <taxon>Citexvirus</taxon>
        <taxon>Citexvirus BR319A</taxon>
    </lineage>
</organism>
<protein>
    <submittedName>
        <fullName evidence="1">Uncharacterized protein</fullName>
    </submittedName>
</protein>
<evidence type="ECO:0000313" key="1">
    <source>
        <dbReference type="EMBL" id="QBI84139.1"/>
    </source>
</evidence>